<dbReference type="Proteomes" id="UP000248961">
    <property type="component" value="Unassembled WGS sequence"/>
</dbReference>
<proteinExistence type="predicted"/>
<evidence type="ECO:0000313" key="1">
    <source>
        <dbReference type="EMBL" id="RAL12934.1"/>
    </source>
</evidence>
<reference evidence="1 2" key="1">
    <citation type="submission" date="2018-02" db="EMBL/GenBank/DDBJ databases">
        <title>The genomes of Aspergillus section Nigri reveals drivers in fungal speciation.</title>
        <authorList>
            <consortium name="DOE Joint Genome Institute"/>
            <person name="Vesth T.C."/>
            <person name="Nybo J."/>
            <person name="Theobald S."/>
            <person name="Brandl J."/>
            <person name="Frisvad J.C."/>
            <person name="Nielsen K.F."/>
            <person name="Lyhne E.K."/>
            <person name="Kogle M.E."/>
            <person name="Kuo A."/>
            <person name="Riley R."/>
            <person name="Clum A."/>
            <person name="Nolan M."/>
            <person name="Lipzen A."/>
            <person name="Salamov A."/>
            <person name="Henrissat B."/>
            <person name="Wiebenga A."/>
            <person name="De vries R.P."/>
            <person name="Grigoriev I.V."/>
            <person name="Mortensen U.H."/>
            <person name="Andersen M.R."/>
            <person name="Baker S.E."/>
        </authorList>
    </citation>
    <scope>NUCLEOTIDE SEQUENCE [LARGE SCALE GENOMIC DNA]</scope>
    <source>
        <strain evidence="1 2">CBS 101889</strain>
    </source>
</reference>
<dbReference type="RefSeq" id="XP_025552088.1">
    <property type="nucleotide sequence ID" value="XM_025700561.1"/>
</dbReference>
<dbReference type="GeneID" id="37204850"/>
<dbReference type="VEuPathDB" id="FungiDB:BO97DRAFT_477582"/>
<organism evidence="1 2">
    <name type="scientific">Aspergillus homomorphus (strain CBS 101889)</name>
    <dbReference type="NCBI Taxonomy" id="1450537"/>
    <lineage>
        <taxon>Eukaryota</taxon>
        <taxon>Fungi</taxon>
        <taxon>Dikarya</taxon>
        <taxon>Ascomycota</taxon>
        <taxon>Pezizomycotina</taxon>
        <taxon>Eurotiomycetes</taxon>
        <taxon>Eurotiomycetidae</taxon>
        <taxon>Eurotiales</taxon>
        <taxon>Aspergillaceae</taxon>
        <taxon>Aspergillus</taxon>
        <taxon>Aspergillus subgen. Circumdati</taxon>
    </lineage>
</organism>
<accession>A0A395I351</accession>
<sequence>MNYCPERPAKVNLSTFKVTITPHFTAHEASHLSIHLSLQSPSCAAHHPLFLFETYYGNVPANPFTESDITASDAAGRLPLYFTNPTENPEGPDQEWRVNRDTVGDIQLRFSVFPRHVDITTPIGPRVDLRRDQGGLIGNGRYFLPRPAQDQMYHYIVTWDVTRAPAGTRAVWSFGEGPGSVTKTGDPMVIVNSVFMVGPIHSYPNGTQSIASGTMDDDDMGLALARNSVSVAGDEGNTTAPSTQVFWFGTLPDNLGRLNQYNIQLFPKLAAFFRSDDASYHIFIRRVVRGFGGHSCLDSYVLEYDQDSWKEADEELVALFSHEMIHSFVMMGPEPDGYDNGWFTEGLAQFYSAYLPYRFGLRGEDYLRNRLNASLSAYGTSPRIGMDALDSQKEFYDDWYAELVPYMRGCAYLLQIDSRLRKKTGSFSLNQNSPMDEIVIDMAKHWRNGVQLQARDWLGYLCPYLGEHVAQELQDMLRGKVLNMRETIVIHESWALSPTEQEILEFGFALSSINKRIICGLIPGSRAAYAGLKDGLPLLSISRAGFMD</sequence>
<dbReference type="Gene3D" id="1.10.390.10">
    <property type="entry name" value="Neutral Protease Domain 2"/>
    <property type="match status" value="1"/>
</dbReference>
<keyword evidence="2" id="KW-1185">Reference proteome</keyword>
<protein>
    <recommendedName>
        <fullName evidence="3">Peptidase M61 domain-containing protein</fullName>
    </recommendedName>
</protein>
<name>A0A395I351_ASPHC</name>
<dbReference type="STRING" id="1450537.A0A395I351"/>
<gene>
    <name evidence="1" type="ORF">BO97DRAFT_477582</name>
</gene>
<evidence type="ECO:0000313" key="2">
    <source>
        <dbReference type="Proteomes" id="UP000248961"/>
    </source>
</evidence>
<dbReference type="EMBL" id="KZ824281">
    <property type="protein sequence ID" value="RAL12934.1"/>
    <property type="molecule type" value="Genomic_DNA"/>
</dbReference>
<dbReference type="InterPro" id="IPR027268">
    <property type="entry name" value="Peptidase_M4/M1_CTD_sf"/>
</dbReference>
<dbReference type="AlphaFoldDB" id="A0A395I351"/>
<dbReference type="OrthoDB" id="626167at2759"/>
<evidence type="ECO:0008006" key="3">
    <source>
        <dbReference type="Google" id="ProtNLM"/>
    </source>
</evidence>